<comment type="caution">
    <text evidence="1">The sequence shown here is derived from an EMBL/GenBank/DDBJ whole genome shotgun (WGS) entry which is preliminary data.</text>
</comment>
<dbReference type="EMBL" id="VUOB01000008">
    <property type="protein sequence ID" value="KAA2265217.1"/>
    <property type="molecule type" value="Genomic_DNA"/>
</dbReference>
<protein>
    <submittedName>
        <fullName evidence="1">Uncharacterized protein</fullName>
    </submittedName>
</protein>
<gene>
    <name evidence="1" type="ORF">F0L68_05045</name>
</gene>
<keyword evidence="2" id="KW-1185">Reference proteome</keyword>
<evidence type="ECO:0000313" key="1">
    <source>
        <dbReference type="EMBL" id="KAA2265217.1"/>
    </source>
</evidence>
<evidence type="ECO:0000313" key="2">
    <source>
        <dbReference type="Proteomes" id="UP000323454"/>
    </source>
</evidence>
<organism evidence="1 2">
    <name type="scientific">Solihabitans fulvus</name>
    <dbReference type="NCBI Taxonomy" id="1892852"/>
    <lineage>
        <taxon>Bacteria</taxon>
        <taxon>Bacillati</taxon>
        <taxon>Actinomycetota</taxon>
        <taxon>Actinomycetes</taxon>
        <taxon>Pseudonocardiales</taxon>
        <taxon>Pseudonocardiaceae</taxon>
        <taxon>Solihabitans</taxon>
    </lineage>
</organism>
<reference evidence="1 2" key="2">
    <citation type="submission" date="2019-09" db="EMBL/GenBank/DDBJ databases">
        <authorList>
            <person name="Jin C."/>
        </authorList>
    </citation>
    <scope>NUCLEOTIDE SEQUENCE [LARGE SCALE GENOMIC DNA]</scope>
    <source>
        <strain evidence="1 2">AN110305</strain>
    </source>
</reference>
<name>A0A5B2XNB6_9PSEU</name>
<sequence length="164" mass="18018">MTVSMNRAMAELLAGRDLDSHGAMPWPPRYVQIIEGGWVRRSSGALVLGWASVEPDYDPGRDFDLMGYETSVNRMDVPDDGVDAATPDALSILAARGYRLVTRLFARIDPALPRATVVGIVSVRYHYQGKPGGRIRLHEVHEGVQPYGGDLEGFAQEAIVRLEV</sequence>
<dbReference type="Proteomes" id="UP000323454">
    <property type="component" value="Unassembled WGS sequence"/>
</dbReference>
<accession>A0A5B2XNB6</accession>
<dbReference type="RefSeq" id="WP_149848247.1">
    <property type="nucleotide sequence ID" value="NZ_VUOB01000008.1"/>
</dbReference>
<dbReference type="AlphaFoldDB" id="A0A5B2XNB6"/>
<proteinExistence type="predicted"/>
<reference evidence="1 2" key="1">
    <citation type="submission" date="2019-09" db="EMBL/GenBank/DDBJ databases">
        <title>Goodfellowia gen. nov., a new genus of the Pseudonocardineae related to Actinoalloteichus, containing Goodfellowia coeruleoviolacea gen. nov., comb. nov. gen. nov., comb. nov.</title>
        <authorList>
            <person name="Labeda D."/>
        </authorList>
    </citation>
    <scope>NUCLEOTIDE SEQUENCE [LARGE SCALE GENOMIC DNA]</scope>
    <source>
        <strain evidence="1 2">AN110305</strain>
    </source>
</reference>